<gene>
    <name evidence="4" type="ORF">JXQ802_LOCUS26898</name>
</gene>
<feature type="repeat" description="ANK" evidence="3">
    <location>
        <begin position="228"/>
        <end position="252"/>
    </location>
</feature>
<dbReference type="Proteomes" id="UP000663870">
    <property type="component" value="Unassembled WGS sequence"/>
</dbReference>
<organism evidence="4 5">
    <name type="scientific">Rotaria sordida</name>
    <dbReference type="NCBI Taxonomy" id="392033"/>
    <lineage>
        <taxon>Eukaryota</taxon>
        <taxon>Metazoa</taxon>
        <taxon>Spiralia</taxon>
        <taxon>Gnathifera</taxon>
        <taxon>Rotifera</taxon>
        <taxon>Eurotatoria</taxon>
        <taxon>Bdelloidea</taxon>
        <taxon>Philodinida</taxon>
        <taxon>Philodinidae</taxon>
        <taxon>Rotaria</taxon>
    </lineage>
</organism>
<comment type="caution">
    <text evidence="4">The sequence shown here is derived from an EMBL/GenBank/DDBJ whole genome shotgun (WGS) entry which is preliminary data.</text>
</comment>
<accession>A0A814ZWN9</accession>
<dbReference type="Pfam" id="PF12796">
    <property type="entry name" value="Ank_2"/>
    <property type="match status" value="2"/>
</dbReference>
<dbReference type="Gene3D" id="1.25.40.20">
    <property type="entry name" value="Ankyrin repeat-containing domain"/>
    <property type="match status" value="3"/>
</dbReference>
<dbReference type="SMART" id="SM00248">
    <property type="entry name" value="ANK"/>
    <property type="match status" value="8"/>
</dbReference>
<dbReference type="InterPro" id="IPR036770">
    <property type="entry name" value="Ankyrin_rpt-contain_sf"/>
</dbReference>
<dbReference type="PROSITE" id="PS50088">
    <property type="entry name" value="ANK_REPEAT"/>
    <property type="match status" value="3"/>
</dbReference>
<dbReference type="EMBL" id="CAJNOL010000957">
    <property type="protein sequence ID" value="CAF1249449.1"/>
    <property type="molecule type" value="Genomic_DNA"/>
</dbReference>
<dbReference type="SUPFAM" id="SSF48403">
    <property type="entry name" value="Ankyrin repeat"/>
    <property type="match status" value="2"/>
</dbReference>
<evidence type="ECO:0000256" key="2">
    <source>
        <dbReference type="ARBA" id="ARBA00023043"/>
    </source>
</evidence>
<evidence type="ECO:0000313" key="4">
    <source>
        <dbReference type="EMBL" id="CAF1249449.1"/>
    </source>
</evidence>
<keyword evidence="5" id="KW-1185">Reference proteome</keyword>
<proteinExistence type="predicted"/>
<evidence type="ECO:0000313" key="5">
    <source>
        <dbReference type="Proteomes" id="UP000663870"/>
    </source>
</evidence>
<feature type="repeat" description="ANK" evidence="3">
    <location>
        <begin position="195"/>
        <end position="227"/>
    </location>
</feature>
<name>A0A814ZWN9_9BILA</name>
<reference evidence="4" key="1">
    <citation type="submission" date="2021-02" db="EMBL/GenBank/DDBJ databases">
        <authorList>
            <person name="Nowell W R."/>
        </authorList>
    </citation>
    <scope>NUCLEOTIDE SEQUENCE</scope>
</reference>
<dbReference type="AlphaFoldDB" id="A0A814ZWN9"/>
<dbReference type="InterPro" id="IPR002110">
    <property type="entry name" value="Ankyrin_rpt"/>
</dbReference>
<dbReference type="PANTHER" id="PTHR24198:SF165">
    <property type="entry name" value="ANKYRIN REPEAT-CONTAINING PROTEIN-RELATED"/>
    <property type="match status" value="1"/>
</dbReference>
<evidence type="ECO:0000256" key="3">
    <source>
        <dbReference type="PROSITE-ProRule" id="PRU00023"/>
    </source>
</evidence>
<dbReference type="PANTHER" id="PTHR24198">
    <property type="entry name" value="ANKYRIN REPEAT AND PROTEIN KINASE DOMAIN-CONTAINING PROTEIN"/>
    <property type="match status" value="1"/>
</dbReference>
<sequence>MNELTDNDELYGIICQHDHADELDTRLNSLSNVDEILMFLHLRDEQCLTLLMLAALYGKDEMVRVILAHSSDIPKLVELHGYVFRIDGTFVKNATALWCACDRGHYTVARTLIEIGGAKINNGPKYPLLIDAIIVGRLDTIRFLIENSYADINNTRNNDNYKFNSLIMAVIHGHTQIVAFLLEKGSRCDYVTPTSNNSALSYAAMKGYLEIVRLLCTAGACSFSKNRNGQTPLMLAAKNDRMDIVDYLLDHSDSEIGIKQLELVACSFIVVVNSNTIQQIQFQRMIRLMHKIYEIRQKKNLTKTIVQPIAAYAFYQECQIIEEFNKIEHDNERLYIEALIIRERILVPEKDETLFKPLLIIGDKLVEQEQFERCIHLWEHTFYLYQNMNLETGLHRFVWLFCRMLSANAYISPQRFVQICRLTFEPSQQKPKDDYIKNALCFLAIAIKILERPTLTKTERQLIYQWINDFSRQKRTTSHGQTLLHLCVDEQTYYDINYRPHDIKPILKFPNLAITQLLVTHYNQWIDINAVEATSGNTALHISCKNSIIDSLAVVQLLINSGAHIDCMNVHDRTPFDIAEANPIRTLLKIKQLPLRLKCLCARRILDKQLPYELIWPKETEMNSFLFLHGGLAKFSENSSTNS</sequence>
<keyword evidence="2 3" id="KW-0040">ANK repeat</keyword>
<evidence type="ECO:0000256" key="1">
    <source>
        <dbReference type="ARBA" id="ARBA00022737"/>
    </source>
</evidence>
<protein>
    <submittedName>
        <fullName evidence="4">Uncharacterized protein</fullName>
    </submittedName>
</protein>
<keyword evidence="1" id="KW-0677">Repeat</keyword>
<dbReference type="Pfam" id="PF00023">
    <property type="entry name" value="Ank"/>
    <property type="match status" value="1"/>
</dbReference>
<dbReference type="PROSITE" id="PS50297">
    <property type="entry name" value="ANK_REP_REGION"/>
    <property type="match status" value="2"/>
</dbReference>
<feature type="repeat" description="ANK" evidence="3">
    <location>
        <begin position="535"/>
        <end position="570"/>
    </location>
</feature>